<feature type="compositionally biased region" description="Low complexity" evidence="1">
    <location>
        <begin position="25"/>
        <end position="41"/>
    </location>
</feature>
<sequence>MVKARKTKPNTNTELEQCDDINDNASEAASYTSASTALISSESAEDHGDENTNGQKNRQNDTKPDAGDKTSELQTQKDNNNITEYNVNVNERAEDNIKTVQDDINIKESITKLTPQIDSLESIEESQAGVIIPSLKSPIGENNELVSESIISPMKILLEEANMKPLSPTSTSILEPEKRLSPSDTNDTAPVCYQNAPLEVTNSSMESADYNKVNENPSILTATTSAKCNNENIVNANNLVLNIHDTLNKPLLEDHGDENTNGQKNRQNDKKIDAGDKTSELQTQIDNNNITEYNVKENERAEDNLKTVQDDINIKESITKLSPQIDNLESMQESQAGVIIPSLKSPIGENNELVSESIMSVSPKKILIEEANMKPLSPTSTSILEPEKRLSPSDTNDTAPVCYQNAPLEATNSSRESADYNKVNENPSILTATTSAKCNNENIVNANNLVLNIHDTLNKPLLEDHGDENTNGQKNRQNDKKIDAGDKTSELQTQIDNNNITEYNVKENERAEDNLKTVQDDINIKESITKLSPQIDNLESMQESQAGVIIPSLKSPIGENNELVSESIMSVSPKKILIEEANMKPLSPTSTSILEPEKRLSPSDTNNTAPVCYQNAPLEATNSSRESADYDKVNENPLNLTATTSAKCNNENIVNANNLDISVDDSLNEPLLEDHGDVNSNGQKDQQKDIKTDAGDKTLELQTEIHNVNEQAEDNIKTVQNDINIKESITKLSPQIDSLESIQESQAGVIIPSLKSPIGEHNELVSESIISPMKILLEEANMKPLSPTSTSILEPEKRLSPSDTNNTAPVCYQNAPLEVTNSSMESGDYDKVDQNPSILTATTSAKCNNENIVNANNLVINVQDNLNEPLLEDHGDENTNGQKNRKNGTKTDAGDKTSELQTQIDNNNIIEYNVNVNERAEDNIKTVQDDINIKESITKLSPQIDSLESIQESQAGVIIPSLKSPIGENNELVSESIMSVSPKKILIEEANMKPLSPTSTSILEPEKRLSPSDTNNTAPVCYQNAPLEATNSSMESGDYDKVDQNPPILTATTSAKCNNQNIVNANKLGKRT</sequence>
<feature type="region of interest" description="Disordered" evidence="1">
    <location>
        <begin position="996"/>
        <end position="1020"/>
    </location>
</feature>
<gene>
    <name evidence="2" type="primary">Dvir\GJ26356</name>
    <name evidence="2" type="ORF">Dvir_GJ26356</name>
</gene>
<feature type="region of interest" description="Disordered" evidence="1">
    <location>
        <begin position="869"/>
        <end position="900"/>
    </location>
</feature>
<organism evidence="2 3">
    <name type="scientific">Drosophila virilis</name>
    <name type="common">Fruit fly</name>
    <dbReference type="NCBI Taxonomy" id="7244"/>
    <lineage>
        <taxon>Eukaryota</taxon>
        <taxon>Metazoa</taxon>
        <taxon>Ecdysozoa</taxon>
        <taxon>Arthropoda</taxon>
        <taxon>Hexapoda</taxon>
        <taxon>Insecta</taxon>
        <taxon>Pterygota</taxon>
        <taxon>Neoptera</taxon>
        <taxon>Endopterygota</taxon>
        <taxon>Diptera</taxon>
        <taxon>Brachycera</taxon>
        <taxon>Muscomorpha</taxon>
        <taxon>Ephydroidea</taxon>
        <taxon>Drosophilidae</taxon>
        <taxon>Drosophila</taxon>
    </lineage>
</organism>
<feature type="compositionally biased region" description="Basic and acidic residues" evidence="1">
    <location>
        <begin position="476"/>
        <end position="489"/>
    </location>
</feature>
<proteinExistence type="predicted"/>
<feature type="region of interest" description="Disordered" evidence="1">
    <location>
        <begin position="670"/>
        <end position="690"/>
    </location>
</feature>
<dbReference type="OrthoDB" id="6161835at2759"/>
<protein>
    <submittedName>
        <fullName evidence="2">Uncharacterized protein</fullName>
    </submittedName>
</protein>
<dbReference type="Proteomes" id="UP000008792">
    <property type="component" value="Unassembled WGS sequence"/>
</dbReference>
<accession>A0A0Q9WB98</accession>
<feature type="compositionally biased region" description="Basic and acidic residues" evidence="1">
    <location>
        <begin position="58"/>
        <end position="71"/>
    </location>
</feature>
<dbReference type="EMBL" id="CH940652">
    <property type="protein sequence ID" value="KRF78596.1"/>
    <property type="molecule type" value="Genomic_DNA"/>
</dbReference>
<feature type="region of interest" description="Disordered" evidence="1">
    <location>
        <begin position="462"/>
        <end position="490"/>
    </location>
</feature>
<keyword evidence="3" id="KW-1185">Reference proteome</keyword>
<evidence type="ECO:0000313" key="3">
    <source>
        <dbReference type="Proteomes" id="UP000008792"/>
    </source>
</evidence>
<evidence type="ECO:0000313" key="2">
    <source>
        <dbReference type="EMBL" id="KRF78596.1"/>
    </source>
</evidence>
<feature type="region of interest" description="Disordered" evidence="1">
    <location>
        <begin position="252"/>
        <end position="279"/>
    </location>
</feature>
<evidence type="ECO:0000256" key="1">
    <source>
        <dbReference type="SAM" id="MobiDB-lite"/>
    </source>
</evidence>
<feature type="region of interest" description="Disordered" evidence="1">
    <location>
        <begin position="377"/>
        <end position="400"/>
    </location>
</feature>
<feature type="region of interest" description="Disordered" evidence="1">
    <location>
        <begin position="167"/>
        <end position="190"/>
    </location>
</feature>
<feature type="compositionally biased region" description="Basic and acidic residues" evidence="1">
    <location>
        <begin position="266"/>
        <end position="279"/>
    </location>
</feature>
<feature type="region of interest" description="Disordered" evidence="1">
    <location>
        <begin position="587"/>
        <end position="610"/>
    </location>
</feature>
<dbReference type="AlphaFoldDB" id="A0A0Q9WB98"/>
<feature type="region of interest" description="Disordered" evidence="1">
    <location>
        <begin position="1"/>
        <end position="81"/>
    </location>
</feature>
<dbReference type="STRING" id="7244.A0A0Q9WB98"/>
<reference evidence="2 3" key="1">
    <citation type="journal article" date="2007" name="Nature">
        <title>Evolution of genes and genomes on the Drosophila phylogeny.</title>
        <authorList>
            <consortium name="Drosophila 12 Genomes Consortium"/>
            <person name="Clark A.G."/>
            <person name="Eisen M.B."/>
            <person name="Smith D.R."/>
            <person name="Bergman C.M."/>
            <person name="Oliver B."/>
            <person name="Markow T.A."/>
            <person name="Kaufman T.C."/>
            <person name="Kellis M."/>
            <person name="Gelbart W."/>
            <person name="Iyer V.N."/>
            <person name="Pollard D.A."/>
            <person name="Sackton T.B."/>
            <person name="Larracuente A.M."/>
            <person name="Singh N.D."/>
            <person name="Abad J.P."/>
            <person name="Abt D.N."/>
            <person name="Adryan B."/>
            <person name="Aguade M."/>
            <person name="Akashi H."/>
            <person name="Anderson W.W."/>
            <person name="Aquadro C.F."/>
            <person name="Ardell D.H."/>
            <person name="Arguello R."/>
            <person name="Artieri C.G."/>
            <person name="Barbash D.A."/>
            <person name="Barker D."/>
            <person name="Barsanti P."/>
            <person name="Batterham P."/>
            <person name="Batzoglou S."/>
            <person name="Begun D."/>
            <person name="Bhutkar A."/>
            <person name="Blanco E."/>
            <person name="Bosak S.A."/>
            <person name="Bradley R.K."/>
            <person name="Brand A.D."/>
            <person name="Brent M.R."/>
            <person name="Brooks A.N."/>
            <person name="Brown R.H."/>
            <person name="Butlin R.K."/>
            <person name="Caggese C."/>
            <person name="Calvi B.R."/>
            <person name="Bernardo de Carvalho A."/>
            <person name="Caspi A."/>
            <person name="Castrezana S."/>
            <person name="Celniker S.E."/>
            <person name="Chang J.L."/>
            <person name="Chapple C."/>
            <person name="Chatterji S."/>
            <person name="Chinwalla A."/>
            <person name="Civetta A."/>
            <person name="Clifton S.W."/>
            <person name="Comeron J.M."/>
            <person name="Costello J.C."/>
            <person name="Coyne J.A."/>
            <person name="Daub J."/>
            <person name="David R.G."/>
            <person name="Delcher A.L."/>
            <person name="Delehaunty K."/>
            <person name="Do C.B."/>
            <person name="Ebling H."/>
            <person name="Edwards K."/>
            <person name="Eickbush T."/>
            <person name="Evans J.D."/>
            <person name="Filipski A."/>
            <person name="Findeiss S."/>
            <person name="Freyhult E."/>
            <person name="Fulton L."/>
            <person name="Fulton R."/>
            <person name="Garcia A.C."/>
            <person name="Gardiner A."/>
            <person name="Garfield D.A."/>
            <person name="Garvin B.E."/>
            <person name="Gibson G."/>
            <person name="Gilbert D."/>
            <person name="Gnerre S."/>
            <person name="Godfrey J."/>
            <person name="Good R."/>
            <person name="Gotea V."/>
            <person name="Gravely B."/>
            <person name="Greenberg A.J."/>
            <person name="Griffiths-Jones S."/>
            <person name="Gross S."/>
            <person name="Guigo R."/>
            <person name="Gustafson E.A."/>
            <person name="Haerty W."/>
            <person name="Hahn M.W."/>
            <person name="Halligan D.L."/>
            <person name="Halpern A.L."/>
            <person name="Halter G.M."/>
            <person name="Han M.V."/>
            <person name="Heger A."/>
            <person name="Hillier L."/>
            <person name="Hinrichs A.S."/>
            <person name="Holmes I."/>
            <person name="Hoskins R.A."/>
            <person name="Hubisz M.J."/>
            <person name="Hultmark D."/>
            <person name="Huntley M.A."/>
            <person name="Jaffe D.B."/>
            <person name="Jagadeeshan S."/>
            <person name="Jeck W.R."/>
            <person name="Johnson J."/>
            <person name="Jones C.D."/>
            <person name="Jordan W.C."/>
            <person name="Karpen G.H."/>
            <person name="Kataoka E."/>
            <person name="Keightley P.D."/>
            <person name="Kheradpour P."/>
            <person name="Kirkness E.F."/>
            <person name="Koerich L.B."/>
            <person name="Kristiansen K."/>
            <person name="Kudrna D."/>
            <person name="Kulathinal R.J."/>
            <person name="Kumar S."/>
            <person name="Kwok R."/>
            <person name="Lander E."/>
            <person name="Langley C.H."/>
            <person name="Lapoint R."/>
            <person name="Lazzaro B.P."/>
            <person name="Lee S.J."/>
            <person name="Levesque L."/>
            <person name="Li R."/>
            <person name="Lin C.F."/>
            <person name="Lin M.F."/>
            <person name="Lindblad-Toh K."/>
            <person name="Llopart A."/>
            <person name="Long M."/>
            <person name="Low L."/>
            <person name="Lozovsky E."/>
            <person name="Lu J."/>
            <person name="Luo M."/>
            <person name="Machado C.A."/>
            <person name="Makalowski W."/>
            <person name="Marzo M."/>
            <person name="Matsuda M."/>
            <person name="Matzkin L."/>
            <person name="McAllister B."/>
            <person name="McBride C.S."/>
            <person name="McKernan B."/>
            <person name="McKernan K."/>
            <person name="Mendez-Lago M."/>
            <person name="Minx P."/>
            <person name="Mollenhauer M.U."/>
            <person name="Montooth K."/>
            <person name="Mount S.M."/>
            <person name="Mu X."/>
            <person name="Myers E."/>
            <person name="Negre B."/>
            <person name="Newfeld S."/>
            <person name="Nielsen R."/>
            <person name="Noor M.A."/>
            <person name="O'Grady P."/>
            <person name="Pachter L."/>
            <person name="Papaceit M."/>
            <person name="Parisi M.J."/>
            <person name="Parisi M."/>
            <person name="Parts L."/>
            <person name="Pedersen J.S."/>
            <person name="Pesole G."/>
            <person name="Phillippy A.M."/>
            <person name="Ponting C.P."/>
            <person name="Pop M."/>
            <person name="Porcelli D."/>
            <person name="Powell J.R."/>
            <person name="Prohaska S."/>
            <person name="Pruitt K."/>
            <person name="Puig M."/>
            <person name="Quesneville H."/>
            <person name="Ram K.R."/>
            <person name="Rand D."/>
            <person name="Rasmussen M.D."/>
            <person name="Reed L.K."/>
            <person name="Reenan R."/>
            <person name="Reily A."/>
            <person name="Remington K.A."/>
            <person name="Rieger T.T."/>
            <person name="Ritchie M.G."/>
            <person name="Robin C."/>
            <person name="Rogers Y.H."/>
            <person name="Rohde C."/>
            <person name="Rozas J."/>
            <person name="Rubenfield M.J."/>
            <person name="Ruiz A."/>
            <person name="Russo S."/>
            <person name="Salzberg S.L."/>
            <person name="Sanchez-Gracia A."/>
            <person name="Saranga D.J."/>
            <person name="Sato H."/>
            <person name="Schaeffer S.W."/>
            <person name="Schatz M.C."/>
            <person name="Schlenke T."/>
            <person name="Schwartz R."/>
            <person name="Segarra C."/>
            <person name="Singh R.S."/>
            <person name="Sirot L."/>
            <person name="Sirota M."/>
            <person name="Sisneros N.B."/>
            <person name="Smith C.D."/>
            <person name="Smith T.F."/>
            <person name="Spieth J."/>
            <person name="Stage D.E."/>
            <person name="Stark A."/>
            <person name="Stephan W."/>
            <person name="Strausberg R.L."/>
            <person name="Strempel S."/>
            <person name="Sturgill D."/>
            <person name="Sutton G."/>
            <person name="Sutton G.G."/>
            <person name="Tao W."/>
            <person name="Teichmann S."/>
            <person name="Tobari Y.N."/>
            <person name="Tomimura Y."/>
            <person name="Tsolas J.M."/>
            <person name="Valente V.L."/>
            <person name="Venter E."/>
            <person name="Venter J.C."/>
            <person name="Vicario S."/>
            <person name="Vieira F.G."/>
            <person name="Vilella A.J."/>
            <person name="Villasante A."/>
            <person name="Walenz B."/>
            <person name="Wang J."/>
            <person name="Wasserman M."/>
            <person name="Watts T."/>
            <person name="Wilson D."/>
            <person name="Wilson R.K."/>
            <person name="Wing R.A."/>
            <person name="Wolfner M.F."/>
            <person name="Wong A."/>
            <person name="Wong G.K."/>
            <person name="Wu C.I."/>
            <person name="Wu G."/>
            <person name="Yamamoto D."/>
            <person name="Yang H.P."/>
            <person name="Yang S.P."/>
            <person name="Yorke J.A."/>
            <person name="Yoshida K."/>
            <person name="Zdobnov E."/>
            <person name="Zhang P."/>
            <person name="Zhang Y."/>
            <person name="Zimin A.V."/>
            <person name="Baldwin J."/>
            <person name="Abdouelleil A."/>
            <person name="Abdulkadir J."/>
            <person name="Abebe A."/>
            <person name="Abera B."/>
            <person name="Abreu J."/>
            <person name="Acer S.C."/>
            <person name="Aftuck L."/>
            <person name="Alexander A."/>
            <person name="An P."/>
            <person name="Anderson E."/>
            <person name="Anderson S."/>
            <person name="Arachi H."/>
            <person name="Azer M."/>
            <person name="Bachantsang P."/>
            <person name="Barry A."/>
            <person name="Bayul T."/>
            <person name="Berlin A."/>
            <person name="Bessette D."/>
            <person name="Bloom T."/>
            <person name="Blye J."/>
            <person name="Boguslavskiy L."/>
            <person name="Bonnet C."/>
            <person name="Boukhgalter B."/>
            <person name="Bourzgui I."/>
            <person name="Brown A."/>
            <person name="Cahill P."/>
            <person name="Channer S."/>
            <person name="Cheshatsang Y."/>
            <person name="Chuda L."/>
            <person name="Citroen M."/>
            <person name="Collymore A."/>
            <person name="Cooke P."/>
            <person name="Costello M."/>
            <person name="D'Aco K."/>
            <person name="Daza R."/>
            <person name="De Haan G."/>
            <person name="DeGray S."/>
            <person name="DeMaso C."/>
            <person name="Dhargay N."/>
            <person name="Dooley K."/>
            <person name="Dooley E."/>
            <person name="Doricent M."/>
            <person name="Dorje P."/>
            <person name="Dorjee K."/>
            <person name="Dupes A."/>
            <person name="Elong R."/>
            <person name="Falk J."/>
            <person name="Farina A."/>
            <person name="Faro S."/>
            <person name="Ferguson D."/>
            <person name="Fisher S."/>
            <person name="Foley C.D."/>
            <person name="Franke A."/>
            <person name="Friedrich D."/>
            <person name="Gadbois L."/>
            <person name="Gearin G."/>
            <person name="Gearin C.R."/>
            <person name="Giannoukos G."/>
            <person name="Goode T."/>
            <person name="Graham J."/>
            <person name="Grandbois E."/>
            <person name="Grewal S."/>
            <person name="Gyaltsen K."/>
            <person name="Hafez N."/>
            <person name="Hagos B."/>
            <person name="Hall J."/>
            <person name="Henson C."/>
            <person name="Hollinger A."/>
            <person name="Honan T."/>
            <person name="Huard M.D."/>
            <person name="Hughes L."/>
            <person name="Hurhula B."/>
            <person name="Husby M.E."/>
            <person name="Kamat A."/>
            <person name="Kanga B."/>
            <person name="Kashin S."/>
            <person name="Khazanovich D."/>
            <person name="Kisner P."/>
            <person name="Lance K."/>
            <person name="Lara M."/>
            <person name="Lee W."/>
            <person name="Lennon N."/>
            <person name="Letendre F."/>
            <person name="LeVine R."/>
            <person name="Lipovsky A."/>
            <person name="Liu X."/>
            <person name="Liu J."/>
            <person name="Liu S."/>
            <person name="Lokyitsang T."/>
            <person name="Lokyitsang Y."/>
            <person name="Lubonja R."/>
            <person name="Lui A."/>
            <person name="MacDonald P."/>
            <person name="Magnisalis V."/>
            <person name="Maru K."/>
            <person name="Matthews C."/>
            <person name="McCusker W."/>
            <person name="McDonough S."/>
            <person name="Mehta T."/>
            <person name="Meldrim J."/>
            <person name="Meneus L."/>
            <person name="Mihai O."/>
            <person name="Mihalev A."/>
            <person name="Mihova T."/>
            <person name="Mittelman R."/>
            <person name="Mlenga V."/>
            <person name="Montmayeur A."/>
            <person name="Mulrain L."/>
            <person name="Navidi A."/>
            <person name="Naylor J."/>
            <person name="Negash T."/>
            <person name="Nguyen T."/>
            <person name="Nguyen N."/>
            <person name="Nicol R."/>
            <person name="Norbu C."/>
            <person name="Norbu N."/>
            <person name="Novod N."/>
            <person name="O'Neill B."/>
            <person name="Osman S."/>
            <person name="Markiewicz E."/>
            <person name="Oyono O.L."/>
            <person name="Patti C."/>
            <person name="Phunkhang P."/>
            <person name="Pierre F."/>
            <person name="Priest M."/>
            <person name="Raghuraman S."/>
            <person name="Rege F."/>
            <person name="Reyes R."/>
            <person name="Rise C."/>
            <person name="Rogov P."/>
            <person name="Ross K."/>
            <person name="Ryan E."/>
            <person name="Settipalli S."/>
            <person name="Shea T."/>
            <person name="Sherpa N."/>
            <person name="Shi L."/>
            <person name="Shih D."/>
            <person name="Sparrow T."/>
            <person name="Spaulding J."/>
            <person name="Stalker J."/>
            <person name="Stange-Thomann N."/>
            <person name="Stavropoulos S."/>
            <person name="Stone C."/>
            <person name="Strader C."/>
            <person name="Tesfaye S."/>
            <person name="Thomson T."/>
            <person name="Thoulutsang Y."/>
            <person name="Thoulutsang D."/>
            <person name="Topham K."/>
            <person name="Topping I."/>
            <person name="Tsamla T."/>
            <person name="Vassiliev H."/>
            <person name="Vo A."/>
            <person name="Wangchuk T."/>
            <person name="Wangdi T."/>
            <person name="Weiand M."/>
            <person name="Wilkinson J."/>
            <person name="Wilson A."/>
            <person name="Yadav S."/>
            <person name="Young G."/>
            <person name="Yu Q."/>
            <person name="Zembek L."/>
            <person name="Zhong D."/>
            <person name="Zimmer A."/>
            <person name="Zwirko Z."/>
            <person name="Jaffe D.B."/>
            <person name="Alvarez P."/>
            <person name="Brockman W."/>
            <person name="Butler J."/>
            <person name="Chin C."/>
            <person name="Gnerre S."/>
            <person name="Grabherr M."/>
            <person name="Kleber M."/>
            <person name="Mauceli E."/>
            <person name="MacCallum I."/>
        </authorList>
    </citation>
    <scope>NUCLEOTIDE SEQUENCE [LARGE SCALE GENOMIC DNA]</scope>
    <source>
        <strain evidence="3">Tucson 15010-1051.87</strain>
    </source>
</reference>
<feature type="region of interest" description="Disordered" evidence="1">
    <location>
        <begin position="786"/>
        <end position="810"/>
    </location>
</feature>
<name>A0A0Q9WB98_DROVI</name>
<dbReference type="InParanoid" id="A0A0Q9WB98"/>